<accession>A0A142IIS0</accession>
<dbReference type="Proteomes" id="UP000223976">
    <property type="component" value="Segment"/>
</dbReference>
<evidence type="ECO:0000256" key="5">
    <source>
        <dbReference type="ARBA" id="ARBA00022723"/>
    </source>
</evidence>
<feature type="domain" description="RNase H type-1" evidence="8">
    <location>
        <begin position="3"/>
        <end position="191"/>
    </location>
</feature>
<gene>
    <name evidence="9" type="ORF">SEGD1_211</name>
</gene>
<organism evidence="9 10">
    <name type="scientific">Enterobacteria phage SEGD1</name>
    <dbReference type="NCBI Taxonomy" id="1805456"/>
    <lineage>
        <taxon>Viruses</taxon>
        <taxon>Duplodnaviria</taxon>
        <taxon>Heunggongvirae</taxon>
        <taxon>Uroviricota</taxon>
        <taxon>Caudoviricetes</taxon>
        <taxon>Chimalliviridae</taxon>
        <taxon>Seoulvirus</taxon>
        <taxon>Seoulvirus SPN3US</taxon>
    </lineage>
</organism>
<dbReference type="GO" id="GO:0043137">
    <property type="term" value="P:DNA replication, removal of RNA primer"/>
    <property type="evidence" value="ECO:0007669"/>
    <property type="project" value="TreeGrafter"/>
</dbReference>
<evidence type="ECO:0000313" key="10">
    <source>
        <dbReference type="Proteomes" id="UP000223976"/>
    </source>
</evidence>
<keyword evidence="5" id="KW-0479">Metal-binding</keyword>
<name>A0A142IIS0_9CAUD</name>
<dbReference type="EMBL" id="KU726251">
    <property type="protein sequence ID" value="AMR59858.1"/>
    <property type="molecule type" value="Genomic_DNA"/>
</dbReference>
<evidence type="ECO:0000313" key="9">
    <source>
        <dbReference type="EMBL" id="AMR59858.1"/>
    </source>
</evidence>
<dbReference type="InterPro" id="IPR050092">
    <property type="entry name" value="RNase_H"/>
</dbReference>
<dbReference type="PROSITE" id="PS50879">
    <property type="entry name" value="RNASE_H_1"/>
    <property type="match status" value="1"/>
</dbReference>
<comment type="similarity">
    <text evidence="2">Belongs to the RNase H family.</text>
</comment>
<dbReference type="EC" id="3.1.26.4" evidence="3"/>
<dbReference type="SUPFAM" id="SSF53098">
    <property type="entry name" value="Ribonuclease H-like"/>
    <property type="match status" value="1"/>
</dbReference>
<keyword evidence="7" id="KW-0378">Hydrolase</keyword>
<evidence type="ECO:0000259" key="8">
    <source>
        <dbReference type="PROSITE" id="PS50879"/>
    </source>
</evidence>
<dbReference type="GO" id="GO:0004523">
    <property type="term" value="F:RNA-DNA hybrid ribonuclease activity"/>
    <property type="evidence" value="ECO:0007669"/>
    <property type="project" value="UniProtKB-EC"/>
</dbReference>
<keyword evidence="4" id="KW-0540">Nuclease</keyword>
<evidence type="ECO:0000256" key="7">
    <source>
        <dbReference type="ARBA" id="ARBA00022801"/>
    </source>
</evidence>
<dbReference type="Pfam" id="PF00075">
    <property type="entry name" value="RNase_H"/>
    <property type="match status" value="1"/>
</dbReference>
<evidence type="ECO:0000256" key="4">
    <source>
        <dbReference type="ARBA" id="ARBA00022722"/>
    </source>
</evidence>
<evidence type="ECO:0000256" key="3">
    <source>
        <dbReference type="ARBA" id="ARBA00012180"/>
    </source>
</evidence>
<dbReference type="GO" id="GO:0003676">
    <property type="term" value="F:nucleic acid binding"/>
    <property type="evidence" value="ECO:0007669"/>
    <property type="project" value="InterPro"/>
</dbReference>
<dbReference type="PANTHER" id="PTHR10642">
    <property type="entry name" value="RIBONUCLEASE H1"/>
    <property type="match status" value="1"/>
</dbReference>
<evidence type="ECO:0000256" key="6">
    <source>
        <dbReference type="ARBA" id="ARBA00022759"/>
    </source>
</evidence>
<evidence type="ECO:0000256" key="1">
    <source>
        <dbReference type="ARBA" id="ARBA00000077"/>
    </source>
</evidence>
<keyword evidence="6" id="KW-0255">Endonuclease</keyword>
<dbReference type="GO" id="GO:0046872">
    <property type="term" value="F:metal ion binding"/>
    <property type="evidence" value="ECO:0007669"/>
    <property type="project" value="UniProtKB-KW"/>
</dbReference>
<dbReference type="PANTHER" id="PTHR10642:SF26">
    <property type="entry name" value="RIBONUCLEASE H1"/>
    <property type="match status" value="1"/>
</dbReference>
<dbReference type="InterPro" id="IPR036397">
    <property type="entry name" value="RNaseH_sf"/>
</dbReference>
<sequence length="504" mass="57631">MKDVDVAVIYTDGSHTESPKGSGAGIHGYLFNNGDLEDSQAYSHPGVSERITTVGYKKVPQDVKCPELPDTVQFVDAVIPVPKEFYSDVGELIAFITLFENAPFRAKNYIIYVDASYVVNTFNEWIDGWHKRGWVRADGTPLANKELIVRIWEIKQQMKKEGRGVKVIKIKGHSGHYGNDRADELARKGSAITATNDGVPYQPYWSKDELPASAEPEPIAAGMNLAAYPPICTVKYCYPLVNEDHPTVKVKDETFYYMFGGNHAKNKDDLVFIGKMIPDAHFSVMFTKQPWDNIYTIVNTHAALAWKDTPKMRQYDPIGVVNNEFVKRKKFVDVAGDGLPADKMHFSGEDSNVWFFEDLAISRMLRPPLLSYRALDIRDELATTLRDVLHQEKGYVLNDITDLLFDDKGKPVKEYYRSVDKSITLKIDFPMGKRPVSVILTRGIDIPSRTEINRIKEPEGRYYIAVCRPEKYYIRYFLIYIGKEYHGLWCAYYANRRILREEEV</sequence>
<proteinExistence type="inferred from homology"/>
<reference evidence="9 10" key="1">
    <citation type="submission" date="2016-02" db="EMBL/GenBank/DDBJ databases">
        <title>Complete genome sequence of a polyvalent bacteriophage, SEGD1, simultaneously inhibiting both Salmonella enterica and Escherichia coli O157:H7.</title>
        <authorList>
            <person name="Fan J."/>
            <person name="Ma J."/>
        </authorList>
    </citation>
    <scope>NUCLEOTIDE SEQUENCE [LARGE SCALE GENOMIC DNA]</scope>
</reference>
<dbReference type="Gene3D" id="3.30.420.10">
    <property type="entry name" value="Ribonuclease H-like superfamily/Ribonuclease H"/>
    <property type="match status" value="1"/>
</dbReference>
<protein>
    <recommendedName>
        <fullName evidence="3">ribonuclease H</fullName>
        <ecNumber evidence="3">3.1.26.4</ecNumber>
    </recommendedName>
</protein>
<dbReference type="InterPro" id="IPR002156">
    <property type="entry name" value="RNaseH_domain"/>
</dbReference>
<comment type="catalytic activity">
    <reaction evidence="1">
        <text>Endonucleolytic cleavage to 5'-phosphomonoester.</text>
        <dbReference type="EC" id="3.1.26.4"/>
    </reaction>
</comment>
<dbReference type="InterPro" id="IPR012337">
    <property type="entry name" value="RNaseH-like_sf"/>
</dbReference>
<evidence type="ECO:0000256" key="2">
    <source>
        <dbReference type="ARBA" id="ARBA00005300"/>
    </source>
</evidence>